<evidence type="ECO:0000313" key="3">
    <source>
        <dbReference type="EMBL" id="AZS26920.1"/>
    </source>
</evidence>
<name>A0A289GGR2_VIBAN</name>
<protein>
    <recommendedName>
        <fullName evidence="2">YiaAB two helix domain-containing protein</fullName>
    </recommendedName>
</protein>
<dbReference type="PANTHER" id="PTHR37290:SF1">
    <property type="entry name" value="INNER MEMBRANE PROTEIN YIAA"/>
    <property type="match status" value="1"/>
</dbReference>
<dbReference type="Proteomes" id="UP000786185">
    <property type="component" value="Unassembled WGS sequence"/>
</dbReference>
<evidence type="ECO:0000313" key="5">
    <source>
        <dbReference type="Proteomes" id="UP000256923"/>
    </source>
</evidence>
<feature type="transmembrane region" description="Helical" evidence="1">
    <location>
        <begin position="12"/>
        <end position="35"/>
    </location>
</feature>
<evidence type="ECO:0000256" key="1">
    <source>
        <dbReference type="SAM" id="Phobius"/>
    </source>
</evidence>
<dbReference type="Pfam" id="PF05360">
    <property type="entry name" value="YiaAB"/>
    <property type="match status" value="2"/>
</dbReference>
<dbReference type="EMBL" id="SCLC01000928">
    <property type="protein sequence ID" value="MBF4437410.1"/>
    <property type="molecule type" value="Genomic_DNA"/>
</dbReference>
<keyword evidence="1" id="KW-0812">Transmembrane</keyword>
<dbReference type="RefSeq" id="WP_019281657.1">
    <property type="nucleotide sequence ID" value="NZ_CP023055.1"/>
</dbReference>
<dbReference type="EMBL" id="CP034673">
    <property type="protein sequence ID" value="AZS26920.1"/>
    <property type="molecule type" value="Genomic_DNA"/>
</dbReference>
<feature type="transmembrane region" description="Helical" evidence="1">
    <location>
        <begin position="77"/>
        <end position="94"/>
    </location>
</feature>
<dbReference type="NCBIfam" id="NF008482">
    <property type="entry name" value="PRK11383.1"/>
    <property type="match status" value="1"/>
</dbReference>
<gene>
    <name evidence="3" type="ORF">DYL72_18335</name>
    <name evidence="4" type="ORF">ERJ77_23590</name>
</gene>
<accession>A0A289GGR2</accession>
<sequence>MDKSLAPTRPYVLTALVALGIGIFTYLIGLINANLQFNEKGYYFVVLVFGLFSVITLQKTIRDEAEGLKVTSAYKNLNIFCVITACALIFIGLYNVDTLLLNEKGFFGIAFVMSLFSSIVVQKNVRDLAYFKSSSKSEYKSSIETLEDAHN</sequence>
<keyword evidence="1" id="KW-0472">Membrane</keyword>
<reference evidence="3 5" key="1">
    <citation type="submission" date="2018-12" db="EMBL/GenBank/DDBJ databases">
        <title>Characterization and Draft Genome of Vibrio anguillarum J360 Marine Pathogen Isolated from an Outbreak in Lumpfish (Cyclopterus lumpus).</title>
        <authorList>
            <person name="Vasquez J.I."/>
            <person name="Cao T."/>
            <person name="Chakraborty S."/>
            <person name="Gnanagobal H."/>
            <person name="Wescot J."/>
            <person name="Boyce D."/>
            <person name="Santander J."/>
        </authorList>
    </citation>
    <scope>NUCLEOTIDE SEQUENCE [LARGE SCALE GENOMIC DNA]</scope>
    <source>
        <strain evidence="3 5">J360</strain>
    </source>
</reference>
<feature type="domain" description="YiaAB two helix" evidence="2">
    <location>
        <begin position="80"/>
        <end position="127"/>
    </location>
</feature>
<proteinExistence type="predicted"/>
<dbReference type="Proteomes" id="UP000256923">
    <property type="component" value="Chromosome 2"/>
</dbReference>
<dbReference type="InterPro" id="IPR008024">
    <property type="entry name" value="YiaAB"/>
</dbReference>
<keyword evidence="1" id="KW-1133">Transmembrane helix</keyword>
<feature type="transmembrane region" description="Helical" evidence="1">
    <location>
        <begin position="106"/>
        <end position="125"/>
    </location>
</feature>
<dbReference type="AlphaFoldDB" id="A0A289GGR2"/>
<feature type="domain" description="YiaAB two helix" evidence="2">
    <location>
        <begin position="11"/>
        <end position="63"/>
    </location>
</feature>
<evidence type="ECO:0000313" key="4">
    <source>
        <dbReference type="EMBL" id="MBF4437410.1"/>
    </source>
</evidence>
<dbReference type="InterPro" id="IPR038972">
    <property type="entry name" value="YiaA-like"/>
</dbReference>
<feature type="transmembrane region" description="Helical" evidence="1">
    <location>
        <begin position="41"/>
        <end position="57"/>
    </location>
</feature>
<dbReference type="GO" id="GO:0006974">
    <property type="term" value="P:DNA damage response"/>
    <property type="evidence" value="ECO:0007669"/>
    <property type="project" value="TreeGrafter"/>
</dbReference>
<dbReference type="PANTHER" id="PTHR37290">
    <property type="entry name" value="INNER MEMBRANE PROTEIN YIAA-RELATED"/>
    <property type="match status" value="1"/>
</dbReference>
<reference evidence="4" key="2">
    <citation type="journal article" date="2021" name="PeerJ">
        <title>Analysis of 44 Vibrio anguillarum genomes reveals high genetic diversity.</title>
        <authorList>
            <person name="Hansen M.J."/>
            <person name="Dalsgaard I."/>
        </authorList>
    </citation>
    <scope>NUCLEOTIDE SEQUENCE</scope>
    <source>
        <strain evidence="4">850617-1/1</strain>
    </source>
</reference>
<dbReference type="GO" id="GO:0005886">
    <property type="term" value="C:plasma membrane"/>
    <property type="evidence" value="ECO:0007669"/>
    <property type="project" value="TreeGrafter"/>
</dbReference>
<evidence type="ECO:0000259" key="2">
    <source>
        <dbReference type="Pfam" id="PF05360"/>
    </source>
</evidence>
<organism evidence="3 5">
    <name type="scientific">Vibrio anguillarum</name>
    <name type="common">Listonella anguillarum</name>
    <dbReference type="NCBI Taxonomy" id="55601"/>
    <lineage>
        <taxon>Bacteria</taxon>
        <taxon>Pseudomonadati</taxon>
        <taxon>Pseudomonadota</taxon>
        <taxon>Gammaproteobacteria</taxon>
        <taxon>Vibrionales</taxon>
        <taxon>Vibrionaceae</taxon>
        <taxon>Vibrio</taxon>
    </lineage>
</organism>